<dbReference type="PANTHER" id="PTHR21716:SF4">
    <property type="entry name" value="TRANSMEMBRANE PROTEIN 245"/>
    <property type="match status" value="1"/>
</dbReference>
<dbReference type="AlphaFoldDB" id="A0A0N0LTU5"/>
<keyword evidence="4 6" id="KW-1133">Transmembrane helix</keyword>
<keyword evidence="5 6" id="KW-0472">Membrane</keyword>
<feature type="transmembrane region" description="Helical" evidence="6">
    <location>
        <begin position="29"/>
        <end position="51"/>
    </location>
</feature>
<sequence length="354" mass="39952">MVSNSKGSYFFLVAFVLTLLALLKLYSPFLMNLLIAFLLFIATQSIFQIILKKIKSEFFSSLLMTLLLLLLCFMPIFYVAINLASFATNVDLNGFQNIFALMQQKLINFSRQFFDYLPSAVQQEVESLLLRINSIDWAEIVKKILGFIAKLSANSIYFVSDAVFIVIFLFFFYFYGNKLGKYFIEVIPIDKQQIKSLYDEVSAVISVVFYSSILSMVLQGMLFGILMAFYGYNAILLGVFYGFASLIPVVGGTLVWLPVACYELYLGNFTNAIIITLYSIIVIATIADNGVKPFIIAFINRVLIEEPVKINEMLIFFAIIAGLSSFGFWGIVLGPAITALFIAMLRIYQNLYKG</sequence>
<dbReference type="Pfam" id="PF01594">
    <property type="entry name" value="AI-2E_transport"/>
    <property type="match status" value="1"/>
</dbReference>
<dbReference type="InterPro" id="IPR002549">
    <property type="entry name" value="AI-2E-like"/>
</dbReference>
<feature type="transmembrane region" description="Helical" evidence="6">
    <location>
        <begin position="7"/>
        <end position="23"/>
    </location>
</feature>
<dbReference type="GO" id="GO:0016020">
    <property type="term" value="C:membrane"/>
    <property type="evidence" value="ECO:0007669"/>
    <property type="project" value="UniProtKB-SubCell"/>
</dbReference>
<evidence type="ECO:0000313" key="7">
    <source>
        <dbReference type="EMBL" id="KPH56311.1"/>
    </source>
</evidence>
<protein>
    <submittedName>
        <fullName evidence="7">Membrane protein</fullName>
    </submittedName>
</protein>
<evidence type="ECO:0000313" key="8">
    <source>
        <dbReference type="Proteomes" id="UP000037997"/>
    </source>
</evidence>
<comment type="caution">
    <text evidence="7">The sequence shown here is derived from an EMBL/GenBank/DDBJ whole genome shotgun (WGS) entry which is preliminary data.</text>
</comment>
<feature type="transmembrane region" description="Helical" evidence="6">
    <location>
        <begin position="201"/>
        <end position="229"/>
    </location>
</feature>
<dbReference type="RefSeq" id="WP_054197652.1">
    <property type="nucleotide sequence ID" value="NZ_JNOC01000016.1"/>
</dbReference>
<feature type="transmembrane region" description="Helical" evidence="6">
    <location>
        <begin position="269"/>
        <end position="287"/>
    </location>
</feature>
<comment type="similarity">
    <text evidence="2">Belongs to the autoinducer-2 exporter (AI-2E) (TC 2.A.86) family.</text>
</comment>
<dbReference type="STRING" id="35818.HPU229336_07930"/>
<comment type="subcellular location">
    <subcellularLocation>
        <location evidence="1">Membrane</location>
        <topology evidence="1">Multi-pass membrane protein</topology>
    </subcellularLocation>
</comment>
<proteinExistence type="inferred from homology"/>
<dbReference type="Proteomes" id="UP000037997">
    <property type="component" value="Unassembled WGS sequence"/>
</dbReference>
<evidence type="ECO:0000256" key="1">
    <source>
        <dbReference type="ARBA" id="ARBA00004141"/>
    </source>
</evidence>
<feature type="transmembrane region" description="Helical" evidence="6">
    <location>
        <begin position="235"/>
        <end position="257"/>
    </location>
</feature>
<dbReference type="PANTHER" id="PTHR21716">
    <property type="entry name" value="TRANSMEMBRANE PROTEIN"/>
    <property type="match status" value="1"/>
</dbReference>
<evidence type="ECO:0000256" key="5">
    <source>
        <dbReference type="ARBA" id="ARBA00023136"/>
    </source>
</evidence>
<evidence type="ECO:0000256" key="2">
    <source>
        <dbReference type="ARBA" id="ARBA00009773"/>
    </source>
</evidence>
<evidence type="ECO:0000256" key="6">
    <source>
        <dbReference type="SAM" id="Phobius"/>
    </source>
</evidence>
<evidence type="ECO:0000256" key="3">
    <source>
        <dbReference type="ARBA" id="ARBA00022692"/>
    </source>
</evidence>
<feature type="transmembrane region" description="Helical" evidence="6">
    <location>
        <begin position="58"/>
        <end position="81"/>
    </location>
</feature>
<dbReference type="PATRIC" id="fig|35818.11.peg.521"/>
<accession>A0A0N0LTU5</accession>
<reference evidence="7 8" key="1">
    <citation type="submission" date="2014-06" db="EMBL/GenBank/DDBJ databases">
        <title>Helicobacter pullorum isolates in fresh chicken meat - phenotypic and genotypic features.</title>
        <authorList>
            <person name="Borges V."/>
            <person name="Santos A."/>
            <person name="Correia C.B."/>
            <person name="Saraiva M."/>
            <person name="Menard A."/>
            <person name="Vieira L."/>
            <person name="Sampaio D.A."/>
            <person name="Gomes J.P."/>
            <person name="Oleastro M."/>
        </authorList>
    </citation>
    <scope>NUCLEOTIDE SEQUENCE [LARGE SCALE GENOMIC DNA]</scope>
    <source>
        <strain evidence="7 8">229334/12</strain>
    </source>
</reference>
<name>A0A0N0LTU5_9HELI</name>
<evidence type="ECO:0000256" key="4">
    <source>
        <dbReference type="ARBA" id="ARBA00022989"/>
    </source>
</evidence>
<gene>
    <name evidence="7" type="ORF">HPU229334_02660</name>
</gene>
<keyword evidence="3 6" id="KW-0812">Transmembrane</keyword>
<dbReference type="EMBL" id="JNOC01000016">
    <property type="protein sequence ID" value="KPH56311.1"/>
    <property type="molecule type" value="Genomic_DNA"/>
</dbReference>
<feature type="transmembrane region" description="Helical" evidence="6">
    <location>
        <begin position="155"/>
        <end position="175"/>
    </location>
</feature>
<feature type="transmembrane region" description="Helical" evidence="6">
    <location>
        <begin position="315"/>
        <end position="348"/>
    </location>
</feature>
<organism evidence="7 8">
    <name type="scientific">Helicobacter pullorum</name>
    <dbReference type="NCBI Taxonomy" id="35818"/>
    <lineage>
        <taxon>Bacteria</taxon>
        <taxon>Pseudomonadati</taxon>
        <taxon>Campylobacterota</taxon>
        <taxon>Epsilonproteobacteria</taxon>
        <taxon>Campylobacterales</taxon>
        <taxon>Helicobacteraceae</taxon>
        <taxon>Helicobacter</taxon>
    </lineage>
</organism>